<evidence type="ECO:0000313" key="2">
    <source>
        <dbReference type="Proteomes" id="UP001377337"/>
    </source>
</evidence>
<dbReference type="RefSeq" id="WP_338779783.1">
    <property type="nucleotide sequence ID" value="NZ_CP147407.1"/>
</dbReference>
<dbReference type="EMBL" id="CP147407">
    <property type="protein sequence ID" value="WXB97394.1"/>
    <property type="molecule type" value="Genomic_DNA"/>
</dbReference>
<proteinExistence type="predicted"/>
<name>A0ABZ2NJ12_9BACI</name>
<organism evidence="1 2">
    <name type="scientific">Metabacillus sediminis</name>
    <dbReference type="NCBI Taxonomy" id="3117746"/>
    <lineage>
        <taxon>Bacteria</taxon>
        <taxon>Bacillati</taxon>
        <taxon>Bacillota</taxon>
        <taxon>Bacilli</taxon>
        <taxon>Bacillales</taxon>
        <taxon>Bacillaceae</taxon>
        <taxon>Metabacillus</taxon>
    </lineage>
</organism>
<sequence length="111" mass="12576">MKQIVTVIAIYSILQELVPSYYPYVIKFLFVLNSPVFHRLIFYNILPGDNLRGADPMFIELGIRIVQKAFKELHSLQARGNYQTKSHPAVYPGSAVNFDNKSGKGVISFPD</sequence>
<reference evidence="1 2" key="1">
    <citation type="submission" date="2024-02" db="EMBL/GenBank/DDBJ databases">
        <title>Seven novel Bacillus-like species.</title>
        <authorList>
            <person name="Liu G."/>
        </authorList>
    </citation>
    <scope>NUCLEOTIDE SEQUENCE [LARGE SCALE GENOMIC DNA]</scope>
    <source>
        <strain evidence="1 2">FJAT-52054</strain>
    </source>
</reference>
<dbReference type="Proteomes" id="UP001377337">
    <property type="component" value="Chromosome"/>
</dbReference>
<gene>
    <name evidence="1" type="ORF">WCV65_02515</name>
</gene>
<evidence type="ECO:0000313" key="1">
    <source>
        <dbReference type="EMBL" id="WXB97394.1"/>
    </source>
</evidence>
<keyword evidence="2" id="KW-1185">Reference proteome</keyword>
<accession>A0ABZ2NJ12</accession>
<protein>
    <submittedName>
        <fullName evidence="1">Uncharacterized protein</fullName>
    </submittedName>
</protein>